<keyword evidence="3" id="KW-1185">Reference proteome</keyword>
<comment type="caution">
    <text evidence="2">The sequence shown here is derived from an EMBL/GenBank/DDBJ whole genome shotgun (WGS) entry which is preliminary data.</text>
</comment>
<accession>A0AA38HTJ6</accession>
<evidence type="ECO:0000313" key="3">
    <source>
        <dbReference type="Proteomes" id="UP001168821"/>
    </source>
</evidence>
<feature type="region of interest" description="Disordered" evidence="1">
    <location>
        <begin position="1"/>
        <end position="46"/>
    </location>
</feature>
<proteinExistence type="predicted"/>
<reference evidence="2" key="1">
    <citation type="journal article" date="2023" name="G3 (Bethesda)">
        <title>Whole genome assemblies of Zophobas morio and Tenebrio molitor.</title>
        <authorList>
            <person name="Kaur S."/>
            <person name="Stinson S.A."/>
            <person name="diCenzo G.C."/>
        </authorList>
    </citation>
    <scope>NUCLEOTIDE SEQUENCE</scope>
    <source>
        <strain evidence="2">QUZm001</strain>
    </source>
</reference>
<feature type="compositionally biased region" description="Basic residues" evidence="1">
    <location>
        <begin position="20"/>
        <end position="31"/>
    </location>
</feature>
<organism evidence="2 3">
    <name type="scientific">Zophobas morio</name>
    <dbReference type="NCBI Taxonomy" id="2755281"/>
    <lineage>
        <taxon>Eukaryota</taxon>
        <taxon>Metazoa</taxon>
        <taxon>Ecdysozoa</taxon>
        <taxon>Arthropoda</taxon>
        <taxon>Hexapoda</taxon>
        <taxon>Insecta</taxon>
        <taxon>Pterygota</taxon>
        <taxon>Neoptera</taxon>
        <taxon>Endopterygota</taxon>
        <taxon>Coleoptera</taxon>
        <taxon>Polyphaga</taxon>
        <taxon>Cucujiformia</taxon>
        <taxon>Tenebrionidae</taxon>
        <taxon>Zophobas</taxon>
    </lineage>
</organism>
<evidence type="ECO:0000313" key="2">
    <source>
        <dbReference type="EMBL" id="KAJ3643750.1"/>
    </source>
</evidence>
<dbReference type="AlphaFoldDB" id="A0AA38HTJ6"/>
<dbReference type="EMBL" id="JALNTZ010000008">
    <property type="protein sequence ID" value="KAJ3643750.1"/>
    <property type="molecule type" value="Genomic_DNA"/>
</dbReference>
<sequence>MNSMRDVARTPCLDRQGWGRPRRKHGHATGSKRRENGGRTHSPHRPNLSIFAACTCTGGDPASTAKTSIDGLGQLDPMALRPAPLHTAAIRAEFGGICSCSGRRIRTADAFYLLR</sequence>
<protein>
    <submittedName>
        <fullName evidence="2">Uncharacterized protein</fullName>
    </submittedName>
</protein>
<gene>
    <name evidence="2" type="ORF">Zmor_026440</name>
</gene>
<name>A0AA38HTJ6_9CUCU</name>
<dbReference type="Proteomes" id="UP001168821">
    <property type="component" value="Unassembled WGS sequence"/>
</dbReference>
<evidence type="ECO:0000256" key="1">
    <source>
        <dbReference type="SAM" id="MobiDB-lite"/>
    </source>
</evidence>